<keyword evidence="2" id="KW-1185">Reference proteome</keyword>
<dbReference type="Proteomes" id="UP001233999">
    <property type="component" value="Unassembled WGS sequence"/>
</dbReference>
<gene>
    <name evidence="1" type="ORF">L9F63_017516</name>
</gene>
<reference evidence="1" key="2">
    <citation type="submission" date="2023-05" db="EMBL/GenBank/DDBJ databases">
        <authorList>
            <person name="Fouks B."/>
        </authorList>
    </citation>
    <scope>NUCLEOTIDE SEQUENCE</scope>
    <source>
        <strain evidence="1">Stay&amp;Tobe</strain>
        <tissue evidence="1">Testes</tissue>
    </source>
</reference>
<comment type="caution">
    <text evidence="1">The sequence shown here is derived from an EMBL/GenBank/DDBJ whole genome shotgun (WGS) entry which is preliminary data.</text>
</comment>
<name>A0AAD8EGI2_DIPPU</name>
<feature type="non-terminal residue" evidence="1">
    <location>
        <position position="154"/>
    </location>
</feature>
<sequence length="154" mass="17589">NLKAYMRNQPPSSSGRPSKSFEECCEMTCHANTLISAMKPHPLFSSARGTHLHLRPANKTLNSLADYQIPLLRVYRKHDRSLQSPTSWIKQQGCKVHRLPSGCSRFVLCKITSQIRPSEQIKDETDLLVDMTVQITDVNFELIHPFSCHIRDTE</sequence>
<proteinExistence type="predicted"/>
<evidence type="ECO:0000313" key="2">
    <source>
        <dbReference type="Proteomes" id="UP001233999"/>
    </source>
</evidence>
<accession>A0AAD8EGI2</accession>
<dbReference type="EMBL" id="JASPKZ010004955">
    <property type="protein sequence ID" value="KAJ9589271.1"/>
    <property type="molecule type" value="Genomic_DNA"/>
</dbReference>
<dbReference type="AlphaFoldDB" id="A0AAD8EGI2"/>
<evidence type="ECO:0000313" key="1">
    <source>
        <dbReference type="EMBL" id="KAJ9589271.1"/>
    </source>
</evidence>
<feature type="non-terminal residue" evidence="1">
    <location>
        <position position="1"/>
    </location>
</feature>
<reference evidence="1" key="1">
    <citation type="journal article" date="2023" name="IScience">
        <title>Live-bearing cockroach genome reveals convergent evolutionary mechanisms linked to viviparity in insects and beyond.</title>
        <authorList>
            <person name="Fouks B."/>
            <person name="Harrison M.C."/>
            <person name="Mikhailova A.A."/>
            <person name="Marchal E."/>
            <person name="English S."/>
            <person name="Carruthers M."/>
            <person name="Jennings E.C."/>
            <person name="Chiamaka E.L."/>
            <person name="Frigard R.A."/>
            <person name="Pippel M."/>
            <person name="Attardo G.M."/>
            <person name="Benoit J.B."/>
            <person name="Bornberg-Bauer E."/>
            <person name="Tobe S.S."/>
        </authorList>
    </citation>
    <scope>NUCLEOTIDE SEQUENCE</scope>
    <source>
        <strain evidence="1">Stay&amp;Tobe</strain>
    </source>
</reference>
<protein>
    <submittedName>
        <fullName evidence="1">Uncharacterized protein</fullName>
    </submittedName>
</protein>
<organism evidence="1 2">
    <name type="scientific">Diploptera punctata</name>
    <name type="common">Pacific beetle cockroach</name>
    <dbReference type="NCBI Taxonomy" id="6984"/>
    <lineage>
        <taxon>Eukaryota</taxon>
        <taxon>Metazoa</taxon>
        <taxon>Ecdysozoa</taxon>
        <taxon>Arthropoda</taxon>
        <taxon>Hexapoda</taxon>
        <taxon>Insecta</taxon>
        <taxon>Pterygota</taxon>
        <taxon>Neoptera</taxon>
        <taxon>Polyneoptera</taxon>
        <taxon>Dictyoptera</taxon>
        <taxon>Blattodea</taxon>
        <taxon>Blaberoidea</taxon>
        <taxon>Blaberidae</taxon>
        <taxon>Diplopterinae</taxon>
        <taxon>Diploptera</taxon>
    </lineage>
</organism>